<feature type="transmembrane region" description="Helical" evidence="9">
    <location>
        <begin position="93"/>
        <end position="114"/>
    </location>
</feature>
<evidence type="ECO:0000256" key="7">
    <source>
        <dbReference type="ARBA" id="ARBA00024033"/>
    </source>
</evidence>
<organism evidence="10 11">
    <name type="scientific">Terrabacter lapilli</name>
    <dbReference type="NCBI Taxonomy" id="436231"/>
    <lineage>
        <taxon>Bacteria</taxon>
        <taxon>Bacillati</taxon>
        <taxon>Actinomycetota</taxon>
        <taxon>Actinomycetes</taxon>
        <taxon>Micrococcales</taxon>
        <taxon>Intrasporangiaceae</taxon>
        <taxon>Terrabacter</taxon>
    </lineage>
</organism>
<dbReference type="RefSeq" id="WP_344066439.1">
    <property type="nucleotide sequence ID" value="NZ_BAAAPU010000011.1"/>
</dbReference>
<feature type="transmembrane region" description="Helical" evidence="9">
    <location>
        <begin position="25"/>
        <end position="46"/>
    </location>
</feature>
<evidence type="ECO:0000256" key="9">
    <source>
        <dbReference type="SAM" id="Phobius"/>
    </source>
</evidence>
<feature type="transmembrane region" description="Helical" evidence="9">
    <location>
        <begin position="183"/>
        <end position="203"/>
    </location>
</feature>
<dbReference type="Pfam" id="PF09594">
    <property type="entry name" value="GT87"/>
    <property type="match status" value="1"/>
</dbReference>
<keyword evidence="3" id="KW-0808">Transferase</keyword>
<dbReference type="Proteomes" id="UP001500013">
    <property type="component" value="Unassembled WGS sequence"/>
</dbReference>
<feature type="transmembrane region" description="Helical" evidence="9">
    <location>
        <begin position="155"/>
        <end position="176"/>
    </location>
</feature>
<evidence type="ECO:0000256" key="8">
    <source>
        <dbReference type="SAM" id="MobiDB-lite"/>
    </source>
</evidence>
<dbReference type="EMBL" id="BAAAPU010000011">
    <property type="protein sequence ID" value="GAA1992144.1"/>
    <property type="molecule type" value="Genomic_DNA"/>
</dbReference>
<comment type="caution">
    <text evidence="10">The sequence shown here is derived from an EMBL/GenBank/DDBJ whole genome shotgun (WGS) entry which is preliminary data.</text>
</comment>
<comment type="subcellular location">
    <subcellularLocation>
        <location evidence="1">Cell membrane</location>
        <topology evidence="1">Multi-pass membrane protein</topology>
    </subcellularLocation>
</comment>
<name>A0ABP5E787_9MICO</name>
<feature type="compositionally biased region" description="Low complexity" evidence="8">
    <location>
        <begin position="291"/>
        <end position="305"/>
    </location>
</feature>
<keyword evidence="5 9" id="KW-1133">Transmembrane helix</keyword>
<accession>A0ABP5E787</accession>
<evidence type="ECO:0000256" key="4">
    <source>
        <dbReference type="ARBA" id="ARBA00022692"/>
    </source>
</evidence>
<keyword evidence="11" id="KW-1185">Reference proteome</keyword>
<evidence type="ECO:0000256" key="2">
    <source>
        <dbReference type="ARBA" id="ARBA00022475"/>
    </source>
</evidence>
<gene>
    <name evidence="10" type="ORF">GCM10009817_37870</name>
</gene>
<evidence type="ECO:0000256" key="6">
    <source>
        <dbReference type="ARBA" id="ARBA00023136"/>
    </source>
</evidence>
<feature type="transmembrane region" description="Helical" evidence="9">
    <location>
        <begin position="248"/>
        <end position="269"/>
    </location>
</feature>
<proteinExistence type="inferred from homology"/>
<feature type="transmembrane region" description="Helical" evidence="9">
    <location>
        <begin position="126"/>
        <end position="149"/>
    </location>
</feature>
<evidence type="ECO:0000256" key="5">
    <source>
        <dbReference type="ARBA" id="ARBA00022989"/>
    </source>
</evidence>
<sequence length="325" mass="34959">MSIRGGQRARAATGTLRELALRKPVLVMLWLAGLYLLYVTVEYYLARDRLGGDAHAYWLTGQPWYTPYTIAPNHNDAYLYSPAFAQLIRPATWLPWPVFLALWMSAETGAFLWLLRPLGWRLALPLVLWCAPEIVIGNVLGFLGIAVVASFTRPWSWSAMVLTKPVLAVGAVWFLVKREWQSFAVSIGLAVLVTGASVALDPAGWSRWLQFLTTHATDSQGSLLVRAATALAIVICAALAGRRWMVPFALLVATPVFAGAPSLTILAAVPRLVTLRDRAGDDASTGGVLEAGDASSPGSASAGGARTEAFGGSRGRSHRIGDECS</sequence>
<evidence type="ECO:0000256" key="1">
    <source>
        <dbReference type="ARBA" id="ARBA00004651"/>
    </source>
</evidence>
<dbReference type="InterPro" id="IPR018584">
    <property type="entry name" value="GT87"/>
</dbReference>
<keyword evidence="6 9" id="KW-0472">Membrane</keyword>
<feature type="region of interest" description="Disordered" evidence="8">
    <location>
        <begin position="283"/>
        <end position="325"/>
    </location>
</feature>
<evidence type="ECO:0008006" key="12">
    <source>
        <dbReference type="Google" id="ProtNLM"/>
    </source>
</evidence>
<evidence type="ECO:0000256" key="3">
    <source>
        <dbReference type="ARBA" id="ARBA00022679"/>
    </source>
</evidence>
<keyword evidence="4 9" id="KW-0812">Transmembrane</keyword>
<evidence type="ECO:0000313" key="11">
    <source>
        <dbReference type="Proteomes" id="UP001500013"/>
    </source>
</evidence>
<comment type="similarity">
    <text evidence="7">Belongs to the glycosyltransferase 87 family.</text>
</comment>
<evidence type="ECO:0000313" key="10">
    <source>
        <dbReference type="EMBL" id="GAA1992144.1"/>
    </source>
</evidence>
<reference evidence="11" key="1">
    <citation type="journal article" date="2019" name="Int. J. Syst. Evol. Microbiol.">
        <title>The Global Catalogue of Microorganisms (GCM) 10K type strain sequencing project: providing services to taxonomists for standard genome sequencing and annotation.</title>
        <authorList>
            <consortium name="The Broad Institute Genomics Platform"/>
            <consortium name="The Broad Institute Genome Sequencing Center for Infectious Disease"/>
            <person name="Wu L."/>
            <person name="Ma J."/>
        </authorList>
    </citation>
    <scope>NUCLEOTIDE SEQUENCE [LARGE SCALE GENOMIC DNA]</scope>
    <source>
        <strain evidence="11">JCM 15628</strain>
    </source>
</reference>
<protein>
    <recommendedName>
        <fullName evidence="12">DUF2029 domain-containing protein</fullName>
    </recommendedName>
</protein>
<keyword evidence="2" id="KW-1003">Cell membrane</keyword>
<feature type="transmembrane region" description="Helical" evidence="9">
    <location>
        <begin position="223"/>
        <end position="241"/>
    </location>
</feature>